<protein>
    <submittedName>
        <fullName evidence="2">Uncharacterized protein</fullName>
    </submittedName>
</protein>
<sequence length="67" mass="6659">MYSDYDACAVCGSEVRLQPHPGASGDDATGEPAGPADGVVGGGDPTVDLRVCTNEDCASHRPGGPEA</sequence>
<evidence type="ECO:0000256" key="1">
    <source>
        <dbReference type="SAM" id="MobiDB-lite"/>
    </source>
</evidence>
<gene>
    <name evidence="2" type="ORF">F4692_002409</name>
</gene>
<feature type="region of interest" description="Disordered" evidence="1">
    <location>
        <begin position="16"/>
        <end position="46"/>
    </location>
</feature>
<dbReference type="EMBL" id="JACCBW010000002">
    <property type="protein sequence ID" value="NYE37276.1"/>
    <property type="molecule type" value="Genomic_DNA"/>
</dbReference>
<reference evidence="2 3" key="1">
    <citation type="submission" date="2020-07" db="EMBL/GenBank/DDBJ databases">
        <authorList>
            <person name="Partida-Martinez L."/>
            <person name="Huntemann M."/>
            <person name="Clum A."/>
            <person name="Wang J."/>
            <person name="Palaniappan K."/>
            <person name="Ritter S."/>
            <person name="Chen I.-M."/>
            <person name="Stamatis D."/>
            <person name="Reddy T."/>
            <person name="O'Malley R."/>
            <person name="Daum C."/>
            <person name="Shapiro N."/>
            <person name="Ivanova N."/>
            <person name="Kyrpides N."/>
            <person name="Woyke T."/>
        </authorList>
    </citation>
    <scope>NUCLEOTIDE SEQUENCE [LARGE SCALE GENOMIC DNA]</scope>
    <source>
        <strain evidence="2 3">AT2.17</strain>
    </source>
</reference>
<dbReference type="RefSeq" id="WP_179619842.1">
    <property type="nucleotide sequence ID" value="NZ_JACCBW010000002.1"/>
</dbReference>
<dbReference type="Proteomes" id="UP000549911">
    <property type="component" value="Unassembled WGS sequence"/>
</dbReference>
<name>A0A7Y9H450_9ACTN</name>
<dbReference type="AlphaFoldDB" id="A0A7Y9H450"/>
<comment type="caution">
    <text evidence="2">The sequence shown here is derived from an EMBL/GenBank/DDBJ whole genome shotgun (WGS) entry which is preliminary data.</text>
</comment>
<keyword evidence="3" id="KW-1185">Reference proteome</keyword>
<accession>A0A7Y9H450</accession>
<organism evidence="2 3">
    <name type="scientific">Nocardioides cavernae</name>
    <dbReference type="NCBI Taxonomy" id="1921566"/>
    <lineage>
        <taxon>Bacteria</taxon>
        <taxon>Bacillati</taxon>
        <taxon>Actinomycetota</taxon>
        <taxon>Actinomycetes</taxon>
        <taxon>Propionibacteriales</taxon>
        <taxon>Nocardioidaceae</taxon>
        <taxon>Nocardioides</taxon>
    </lineage>
</organism>
<proteinExistence type="predicted"/>
<evidence type="ECO:0000313" key="2">
    <source>
        <dbReference type="EMBL" id="NYE37276.1"/>
    </source>
</evidence>
<reference evidence="2 3" key="2">
    <citation type="submission" date="2020-08" db="EMBL/GenBank/DDBJ databases">
        <title>The Agave Microbiome: Exploring the role of microbial communities in plant adaptations to desert environments.</title>
        <authorList>
            <person name="Partida-Martinez L.P."/>
        </authorList>
    </citation>
    <scope>NUCLEOTIDE SEQUENCE [LARGE SCALE GENOMIC DNA]</scope>
    <source>
        <strain evidence="2 3">AT2.17</strain>
    </source>
</reference>
<evidence type="ECO:0000313" key="3">
    <source>
        <dbReference type="Proteomes" id="UP000549911"/>
    </source>
</evidence>